<dbReference type="EMBL" id="JAAXOM010000001">
    <property type="protein sequence ID" value="NKX86347.1"/>
    <property type="molecule type" value="Genomic_DNA"/>
</dbReference>
<organism evidence="2 3">
    <name type="scientific">Nocardia coubleae</name>
    <dbReference type="NCBI Taxonomy" id="356147"/>
    <lineage>
        <taxon>Bacteria</taxon>
        <taxon>Bacillati</taxon>
        <taxon>Actinomycetota</taxon>
        <taxon>Actinomycetes</taxon>
        <taxon>Mycobacteriales</taxon>
        <taxon>Nocardiaceae</taxon>
        <taxon>Nocardia</taxon>
    </lineage>
</organism>
<sequence>MTARGGGDDQAYGRAVLYGVCVIGFAAIVFAVVNFWAATRTNCAGAQTHLCDTPAQAAVMIGPSLVLLAGGIGAFVHTYQRYRDGRPWRVWQGAGWFLFILMTAYLMISAGTTVTG</sequence>
<keyword evidence="1" id="KW-0472">Membrane</keyword>
<dbReference type="AlphaFoldDB" id="A0A846W0Z2"/>
<reference evidence="2 3" key="1">
    <citation type="submission" date="2020-04" db="EMBL/GenBank/DDBJ databases">
        <title>MicrobeNet Type strains.</title>
        <authorList>
            <person name="Nicholson A.C."/>
        </authorList>
    </citation>
    <scope>NUCLEOTIDE SEQUENCE [LARGE SCALE GENOMIC DNA]</scope>
    <source>
        <strain evidence="2 3">DSM 44960</strain>
    </source>
</reference>
<proteinExistence type="predicted"/>
<name>A0A846W0Z2_9NOCA</name>
<evidence type="ECO:0000313" key="3">
    <source>
        <dbReference type="Proteomes" id="UP000572007"/>
    </source>
</evidence>
<evidence type="ECO:0000313" key="2">
    <source>
        <dbReference type="EMBL" id="NKX86347.1"/>
    </source>
</evidence>
<dbReference type="RefSeq" id="WP_067638608.1">
    <property type="nucleotide sequence ID" value="NZ_JAAXOM010000001.1"/>
</dbReference>
<feature type="transmembrane region" description="Helical" evidence="1">
    <location>
        <begin position="88"/>
        <end position="108"/>
    </location>
</feature>
<dbReference type="Proteomes" id="UP000572007">
    <property type="component" value="Unassembled WGS sequence"/>
</dbReference>
<comment type="caution">
    <text evidence="2">The sequence shown here is derived from an EMBL/GenBank/DDBJ whole genome shotgun (WGS) entry which is preliminary data.</text>
</comment>
<gene>
    <name evidence="2" type="ORF">HGA10_03330</name>
</gene>
<feature type="transmembrane region" description="Helical" evidence="1">
    <location>
        <begin position="12"/>
        <end position="37"/>
    </location>
</feature>
<keyword evidence="1" id="KW-1133">Transmembrane helix</keyword>
<accession>A0A846W0Z2</accession>
<feature type="transmembrane region" description="Helical" evidence="1">
    <location>
        <begin position="57"/>
        <end position="76"/>
    </location>
</feature>
<evidence type="ECO:0000256" key="1">
    <source>
        <dbReference type="SAM" id="Phobius"/>
    </source>
</evidence>
<keyword evidence="3" id="KW-1185">Reference proteome</keyword>
<protein>
    <submittedName>
        <fullName evidence="2">Uncharacterized protein</fullName>
    </submittedName>
</protein>
<keyword evidence="1" id="KW-0812">Transmembrane</keyword>